<dbReference type="InterPro" id="IPR006311">
    <property type="entry name" value="TAT_signal"/>
</dbReference>
<feature type="chain" id="PRO_5016794826" evidence="1">
    <location>
        <begin position="20"/>
        <end position="150"/>
    </location>
</feature>
<gene>
    <name evidence="2" type="primary">tssJ</name>
    <name evidence="2" type="ORF">DU478_20665</name>
</gene>
<protein>
    <submittedName>
        <fullName evidence="2">Type VI secretion system lipoprotein TssJ</fullName>
    </submittedName>
</protein>
<reference evidence="2 3" key="1">
    <citation type="submission" date="2018-07" db="EMBL/GenBank/DDBJ databases">
        <title>Thalassococcus profundi sp. nov., a marine bacterium isolated from deep seawater of Okinawa Trough.</title>
        <authorList>
            <person name="Yu M."/>
        </authorList>
    </citation>
    <scope>NUCLEOTIDE SEQUENCE [LARGE SCALE GENOMIC DNA]</scope>
    <source>
        <strain evidence="2 3">WRAS1</strain>
    </source>
</reference>
<keyword evidence="2" id="KW-0449">Lipoprotein</keyword>
<evidence type="ECO:0000313" key="3">
    <source>
        <dbReference type="Proteomes" id="UP000253977"/>
    </source>
</evidence>
<dbReference type="InterPro" id="IPR017734">
    <property type="entry name" value="T6SS_SciN"/>
</dbReference>
<dbReference type="EMBL" id="QPMK01000024">
    <property type="protein sequence ID" value="RDD64323.1"/>
    <property type="molecule type" value="Genomic_DNA"/>
</dbReference>
<accession>A0A369TG79</accession>
<comment type="caution">
    <text evidence="2">The sequence shown here is derived from an EMBL/GenBank/DDBJ whole genome shotgun (WGS) entry which is preliminary data.</text>
</comment>
<dbReference type="NCBIfam" id="TIGR03352">
    <property type="entry name" value="VI_chp_3"/>
    <property type="match status" value="1"/>
</dbReference>
<organism evidence="2 3">
    <name type="scientific">Thalassococcus profundi</name>
    <dbReference type="NCBI Taxonomy" id="2282382"/>
    <lineage>
        <taxon>Bacteria</taxon>
        <taxon>Pseudomonadati</taxon>
        <taxon>Pseudomonadota</taxon>
        <taxon>Alphaproteobacteria</taxon>
        <taxon>Rhodobacterales</taxon>
        <taxon>Roseobacteraceae</taxon>
        <taxon>Thalassococcus</taxon>
    </lineage>
</organism>
<proteinExistence type="predicted"/>
<sequence length="150" mass="14836">MIFPRRTFLLTSAAGLALAGCGPEEPTVLTVTARAQPGMNRGSGGGDRPVTLSILQLSGSGAFDAADYFALQDPSGALGSDLVKADQLVLAPGGSASRAITIQPSTSMIGVVGGFISPTGRTVRDKIPAPGASQGLLITVGSGGLSLAAV</sequence>
<feature type="signal peptide" evidence="1">
    <location>
        <begin position="1"/>
        <end position="19"/>
    </location>
</feature>
<dbReference type="AlphaFoldDB" id="A0A369TG79"/>
<dbReference type="PROSITE" id="PS51318">
    <property type="entry name" value="TAT"/>
    <property type="match status" value="1"/>
</dbReference>
<dbReference type="PROSITE" id="PS51257">
    <property type="entry name" value="PROKAR_LIPOPROTEIN"/>
    <property type="match status" value="1"/>
</dbReference>
<name>A0A369TG79_9RHOB</name>
<evidence type="ECO:0000256" key="1">
    <source>
        <dbReference type="SAM" id="SignalP"/>
    </source>
</evidence>
<dbReference type="Proteomes" id="UP000253977">
    <property type="component" value="Unassembled WGS sequence"/>
</dbReference>
<keyword evidence="3" id="KW-1185">Reference proteome</keyword>
<dbReference type="Pfam" id="PF12790">
    <property type="entry name" value="T6SS-SciN"/>
    <property type="match status" value="1"/>
</dbReference>
<dbReference type="PANTHER" id="PTHR37625:SF4">
    <property type="entry name" value="OUTER MEMBRANE LIPOPROTEIN"/>
    <property type="match status" value="1"/>
</dbReference>
<dbReference type="PANTHER" id="PTHR37625">
    <property type="entry name" value="OUTER MEMBRANE LIPOPROTEIN-RELATED"/>
    <property type="match status" value="1"/>
</dbReference>
<dbReference type="InterPro" id="IPR038706">
    <property type="entry name" value="Type_VI_SciN-like_sf"/>
</dbReference>
<dbReference type="Gene3D" id="2.60.40.4150">
    <property type="entry name" value="Type VI secretion system, lipoprotein SciN"/>
    <property type="match status" value="1"/>
</dbReference>
<dbReference type="OrthoDB" id="7724415at2"/>
<dbReference type="RefSeq" id="WP_114512766.1">
    <property type="nucleotide sequence ID" value="NZ_QPMK01000024.1"/>
</dbReference>
<keyword evidence="1" id="KW-0732">Signal</keyword>
<evidence type="ECO:0000313" key="2">
    <source>
        <dbReference type="EMBL" id="RDD64323.1"/>
    </source>
</evidence>